<dbReference type="Gene3D" id="3.30.450.40">
    <property type="match status" value="1"/>
</dbReference>
<dbReference type="SUPFAM" id="SSF55781">
    <property type="entry name" value="GAF domain-like"/>
    <property type="match status" value="1"/>
</dbReference>
<dbReference type="InterPro" id="IPR003661">
    <property type="entry name" value="HisK_dim/P_dom"/>
</dbReference>
<dbReference type="InterPro" id="IPR004358">
    <property type="entry name" value="Sig_transdc_His_kin-like_C"/>
</dbReference>
<dbReference type="PANTHER" id="PTHR43304">
    <property type="entry name" value="PHYTOCHROME-LIKE PROTEIN CPH1"/>
    <property type="match status" value="1"/>
</dbReference>
<comment type="caution">
    <text evidence="8">The sequence shown here is derived from an EMBL/GenBank/DDBJ whole genome shotgun (WGS) entry which is preliminary data.</text>
</comment>
<keyword evidence="5 8" id="KW-0418">Kinase</keyword>
<dbReference type="EMBL" id="RJJE01000009">
    <property type="protein sequence ID" value="RNI30404.1"/>
    <property type="molecule type" value="Genomic_DNA"/>
</dbReference>
<dbReference type="Pfam" id="PF08448">
    <property type="entry name" value="PAS_4"/>
    <property type="match status" value="1"/>
</dbReference>
<keyword evidence="4" id="KW-0808">Transferase</keyword>
<comment type="catalytic activity">
    <reaction evidence="1">
        <text>ATP + protein L-histidine = ADP + protein N-phospho-L-histidine.</text>
        <dbReference type="EC" id="2.7.13.3"/>
    </reaction>
</comment>
<dbReference type="SUPFAM" id="SSF55785">
    <property type="entry name" value="PYP-like sensor domain (PAS domain)"/>
    <property type="match status" value="2"/>
</dbReference>
<dbReference type="Pfam" id="PF02518">
    <property type="entry name" value="HATPase_c"/>
    <property type="match status" value="1"/>
</dbReference>
<keyword evidence="9" id="KW-1185">Reference proteome</keyword>
<dbReference type="Gene3D" id="3.30.450.20">
    <property type="entry name" value="PAS domain"/>
    <property type="match status" value="2"/>
</dbReference>
<dbReference type="InterPro" id="IPR000014">
    <property type="entry name" value="PAS"/>
</dbReference>
<dbReference type="SMART" id="SM00388">
    <property type="entry name" value="HisKA"/>
    <property type="match status" value="1"/>
</dbReference>
<protein>
    <recommendedName>
        <fullName evidence="2">histidine kinase</fullName>
        <ecNumber evidence="2">2.7.13.3</ecNumber>
    </recommendedName>
</protein>
<feature type="domain" description="Histidine kinase" evidence="6">
    <location>
        <begin position="464"/>
        <end position="679"/>
    </location>
</feature>
<evidence type="ECO:0000259" key="7">
    <source>
        <dbReference type="PROSITE" id="PS50113"/>
    </source>
</evidence>
<feature type="domain" description="PAC" evidence="7">
    <location>
        <begin position="391"/>
        <end position="446"/>
    </location>
</feature>
<evidence type="ECO:0000313" key="9">
    <source>
        <dbReference type="Proteomes" id="UP000271010"/>
    </source>
</evidence>
<evidence type="ECO:0000256" key="2">
    <source>
        <dbReference type="ARBA" id="ARBA00012438"/>
    </source>
</evidence>
<dbReference type="Gene3D" id="1.10.287.130">
    <property type="match status" value="1"/>
</dbReference>
<dbReference type="SMART" id="SM00091">
    <property type="entry name" value="PAS"/>
    <property type="match status" value="2"/>
</dbReference>
<sequence>MGAMMRAFNWEAHPLGPPTNWPQSLQANIRLLLNSNFPMFIWWSRELYAFHNDAYIPALGDKHPAALGASARKVWAEVWKDIGGIAENILNGGDSFYAEGLRLILERKGFLEETYWTFSYSPAFNDEGQVYGVFCACTEVTSTVLGQRRLKTLKDIADAMAQIQSLDQACQEASQILAQNPLDLPFSQIYLINRQETEARLLGASGQERAPERVPLSTPETVGKWPFTEVQRTHALYLVEDLHSLREDGQVVQMPQRAVVLPIFQPGQNRLIGFFVSGISHELEYDQDYQNFHELLVGQVATSIASIQAREEAARQQAELIALFEQAPVAICILRGPEHVVELANPGICELWGKQYEDVIKKPILEALPEVKDQGIKELLDGVYTSGVPYVNNELQVMLERNGQLEPVYFSFVYHPMRNAKREIIGVIAVAIGINEQVEARHEIEAMNAELRAINADLDNFVYSASHDLKAPISNIEGLMDTLLDYLPEDIKQQDVVQRVLSLMHASVNRFKRAVADLTEVAKVQRVAGDDVTSIDLRDVLADVQLDFENTINSTGAVINTRLSPDSTVKFSAKNVRSIVYNLFSNALKYRSPERAPEIRIRTEHVPGFLVLSVTDNGLGMKPEDRAKIFTMFKRLHDHVEGTGIGLYIVKRIVENAGGRIEVESEKGKGSTFTVYFKR</sequence>
<dbReference type="PRINTS" id="PR00344">
    <property type="entry name" value="BCTRLSENSOR"/>
</dbReference>
<evidence type="ECO:0000256" key="3">
    <source>
        <dbReference type="ARBA" id="ARBA00022553"/>
    </source>
</evidence>
<dbReference type="OrthoDB" id="9766459at2"/>
<dbReference type="InterPro" id="IPR036890">
    <property type="entry name" value="HATPase_C_sf"/>
</dbReference>
<dbReference type="Gene3D" id="3.30.565.10">
    <property type="entry name" value="Histidine kinase-like ATPase, C-terminal domain"/>
    <property type="match status" value="1"/>
</dbReference>
<evidence type="ECO:0000256" key="5">
    <source>
        <dbReference type="ARBA" id="ARBA00022777"/>
    </source>
</evidence>
<dbReference type="InterPro" id="IPR052162">
    <property type="entry name" value="Sensor_kinase/Photoreceptor"/>
</dbReference>
<evidence type="ECO:0000256" key="1">
    <source>
        <dbReference type="ARBA" id="ARBA00000085"/>
    </source>
</evidence>
<dbReference type="PROSITE" id="PS50113">
    <property type="entry name" value="PAC"/>
    <property type="match status" value="1"/>
</dbReference>
<evidence type="ECO:0000313" key="8">
    <source>
        <dbReference type="EMBL" id="RNI30404.1"/>
    </source>
</evidence>
<evidence type="ECO:0000256" key="4">
    <source>
        <dbReference type="ARBA" id="ARBA00022679"/>
    </source>
</evidence>
<accession>A0A3M9MY03</accession>
<evidence type="ECO:0000259" key="6">
    <source>
        <dbReference type="PROSITE" id="PS50109"/>
    </source>
</evidence>
<dbReference type="SUPFAM" id="SSF55874">
    <property type="entry name" value="ATPase domain of HSP90 chaperone/DNA topoisomerase II/histidine kinase"/>
    <property type="match status" value="1"/>
</dbReference>
<dbReference type="FunFam" id="3.30.565.10:FF:000006">
    <property type="entry name" value="Sensor histidine kinase WalK"/>
    <property type="match status" value="1"/>
</dbReference>
<reference evidence="8 9" key="1">
    <citation type="submission" date="2018-11" db="EMBL/GenBank/DDBJ databases">
        <title>Rufibacter latericius sp. nov., isolated from water in Baiyang Lake.</title>
        <authorList>
            <person name="Yang Y."/>
        </authorList>
    </citation>
    <scope>NUCLEOTIDE SEQUENCE [LARGE SCALE GENOMIC DNA]</scope>
    <source>
        <strain evidence="8 9">MCC P1</strain>
    </source>
</reference>
<dbReference type="InterPro" id="IPR005467">
    <property type="entry name" value="His_kinase_dom"/>
</dbReference>
<dbReference type="InterPro" id="IPR000700">
    <property type="entry name" value="PAS-assoc_C"/>
</dbReference>
<dbReference type="SUPFAM" id="SSF47384">
    <property type="entry name" value="Homodimeric domain of signal transducing histidine kinase"/>
    <property type="match status" value="1"/>
</dbReference>
<dbReference type="CDD" id="cd00082">
    <property type="entry name" value="HisKA"/>
    <property type="match status" value="1"/>
</dbReference>
<dbReference type="Proteomes" id="UP000271010">
    <property type="component" value="Unassembled WGS sequence"/>
</dbReference>
<dbReference type="EC" id="2.7.13.3" evidence="2"/>
<dbReference type="AlphaFoldDB" id="A0A3M9MY03"/>
<dbReference type="PANTHER" id="PTHR43304:SF1">
    <property type="entry name" value="PAC DOMAIN-CONTAINING PROTEIN"/>
    <property type="match status" value="1"/>
</dbReference>
<dbReference type="InterPro" id="IPR029016">
    <property type="entry name" value="GAF-like_dom_sf"/>
</dbReference>
<organism evidence="8 9">
    <name type="scientific">Rufibacter immobilis</name>
    <dbReference type="NCBI Taxonomy" id="1348778"/>
    <lineage>
        <taxon>Bacteria</taxon>
        <taxon>Pseudomonadati</taxon>
        <taxon>Bacteroidota</taxon>
        <taxon>Cytophagia</taxon>
        <taxon>Cytophagales</taxon>
        <taxon>Hymenobacteraceae</taxon>
        <taxon>Rufibacter</taxon>
    </lineage>
</organism>
<gene>
    <name evidence="8" type="ORF">EFA69_11635</name>
</gene>
<dbReference type="GO" id="GO:0000155">
    <property type="term" value="F:phosphorelay sensor kinase activity"/>
    <property type="evidence" value="ECO:0007669"/>
    <property type="project" value="InterPro"/>
</dbReference>
<dbReference type="InterPro" id="IPR003594">
    <property type="entry name" value="HATPase_dom"/>
</dbReference>
<dbReference type="InterPro" id="IPR035965">
    <property type="entry name" value="PAS-like_dom_sf"/>
</dbReference>
<dbReference type="NCBIfam" id="TIGR00229">
    <property type="entry name" value="sensory_box"/>
    <property type="match status" value="1"/>
</dbReference>
<proteinExistence type="predicted"/>
<dbReference type="InterPro" id="IPR013656">
    <property type="entry name" value="PAS_4"/>
</dbReference>
<dbReference type="Pfam" id="PF00512">
    <property type="entry name" value="HisKA"/>
    <property type="match status" value="1"/>
</dbReference>
<keyword evidence="3" id="KW-0597">Phosphoprotein</keyword>
<dbReference type="SMART" id="SM00387">
    <property type="entry name" value="HATPase_c"/>
    <property type="match status" value="1"/>
</dbReference>
<dbReference type="PROSITE" id="PS50109">
    <property type="entry name" value="HIS_KIN"/>
    <property type="match status" value="1"/>
</dbReference>
<name>A0A3M9MY03_9BACT</name>
<dbReference type="InterPro" id="IPR036097">
    <property type="entry name" value="HisK_dim/P_sf"/>
</dbReference>